<dbReference type="PROSITE" id="PS51257">
    <property type="entry name" value="PROKAR_LIPOPROTEIN"/>
    <property type="match status" value="1"/>
</dbReference>
<proteinExistence type="predicted"/>
<dbReference type="Proteomes" id="UP001597510">
    <property type="component" value="Unassembled WGS sequence"/>
</dbReference>
<evidence type="ECO:0000313" key="1">
    <source>
        <dbReference type="EMBL" id="MFD2523633.1"/>
    </source>
</evidence>
<accession>A0ABW5JD96</accession>
<reference evidence="2" key="1">
    <citation type="journal article" date="2019" name="Int. J. Syst. Evol. Microbiol.">
        <title>The Global Catalogue of Microorganisms (GCM) 10K type strain sequencing project: providing services to taxonomists for standard genome sequencing and annotation.</title>
        <authorList>
            <consortium name="The Broad Institute Genomics Platform"/>
            <consortium name="The Broad Institute Genome Sequencing Center for Infectious Disease"/>
            <person name="Wu L."/>
            <person name="Ma J."/>
        </authorList>
    </citation>
    <scope>NUCLEOTIDE SEQUENCE [LARGE SCALE GENOMIC DNA]</scope>
    <source>
        <strain evidence="2">KCTC 52344</strain>
    </source>
</reference>
<evidence type="ECO:0008006" key="3">
    <source>
        <dbReference type="Google" id="ProtNLM"/>
    </source>
</evidence>
<name>A0ABW5JD96_9BACT</name>
<protein>
    <recommendedName>
        <fullName evidence="3">DUF3221 domain-containing protein</fullName>
    </recommendedName>
</protein>
<organism evidence="1 2">
    <name type="scientific">Emticicia soli</name>
    <dbReference type="NCBI Taxonomy" id="2027878"/>
    <lineage>
        <taxon>Bacteria</taxon>
        <taxon>Pseudomonadati</taxon>
        <taxon>Bacteroidota</taxon>
        <taxon>Cytophagia</taxon>
        <taxon>Cytophagales</taxon>
        <taxon>Leadbetterellaceae</taxon>
        <taxon>Emticicia</taxon>
    </lineage>
</organism>
<dbReference type="RefSeq" id="WP_340233705.1">
    <property type="nucleotide sequence ID" value="NZ_JBBEWC010000001.1"/>
</dbReference>
<dbReference type="EMBL" id="JBHULC010000038">
    <property type="protein sequence ID" value="MFD2523633.1"/>
    <property type="molecule type" value="Genomic_DNA"/>
</dbReference>
<comment type="caution">
    <text evidence="1">The sequence shown here is derived from an EMBL/GenBank/DDBJ whole genome shotgun (WGS) entry which is preliminary data.</text>
</comment>
<sequence length="129" mass="14670">MNRNSKFLSLIIFCSLFFMFLISCSEPTFTEFSVDDVSKEMYFIDSTSAIPNINHHNVSVIITGEIDSSAIVTYASTNPENHGSASYELKRGVINIKTQYDYYAGDTIWIKFIPKGSKRGHLKIRTRIN</sequence>
<gene>
    <name evidence="1" type="ORF">ACFSR2_22230</name>
</gene>
<keyword evidence="2" id="KW-1185">Reference proteome</keyword>
<evidence type="ECO:0000313" key="2">
    <source>
        <dbReference type="Proteomes" id="UP001597510"/>
    </source>
</evidence>